<dbReference type="EMBL" id="GBRH01276195">
    <property type="protein sequence ID" value="JAD21700.1"/>
    <property type="molecule type" value="Transcribed_RNA"/>
</dbReference>
<evidence type="ECO:0000313" key="1">
    <source>
        <dbReference type="EMBL" id="JAD21700.1"/>
    </source>
</evidence>
<proteinExistence type="predicted"/>
<dbReference type="AlphaFoldDB" id="A0A0A8Y8W5"/>
<name>A0A0A8Y8W5_ARUDO</name>
<accession>A0A0A8Y8W5</accession>
<reference evidence="1" key="2">
    <citation type="journal article" date="2015" name="Data Brief">
        <title>Shoot transcriptome of the giant reed, Arundo donax.</title>
        <authorList>
            <person name="Barrero R.A."/>
            <person name="Guerrero F.D."/>
            <person name="Moolhuijzen P."/>
            <person name="Goolsby J.A."/>
            <person name="Tidwell J."/>
            <person name="Bellgard S.E."/>
            <person name="Bellgard M.I."/>
        </authorList>
    </citation>
    <scope>NUCLEOTIDE SEQUENCE</scope>
    <source>
        <tissue evidence="1">Shoot tissue taken approximately 20 cm above the soil surface</tissue>
    </source>
</reference>
<protein>
    <submittedName>
        <fullName evidence="1">Uncharacterized protein</fullName>
    </submittedName>
</protein>
<organism evidence="1">
    <name type="scientific">Arundo donax</name>
    <name type="common">Giant reed</name>
    <name type="synonym">Donax arundinaceus</name>
    <dbReference type="NCBI Taxonomy" id="35708"/>
    <lineage>
        <taxon>Eukaryota</taxon>
        <taxon>Viridiplantae</taxon>
        <taxon>Streptophyta</taxon>
        <taxon>Embryophyta</taxon>
        <taxon>Tracheophyta</taxon>
        <taxon>Spermatophyta</taxon>
        <taxon>Magnoliopsida</taxon>
        <taxon>Liliopsida</taxon>
        <taxon>Poales</taxon>
        <taxon>Poaceae</taxon>
        <taxon>PACMAD clade</taxon>
        <taxon>Arundinoideae</taxon>
        <taxon>Arundineae</taxon>
        <taxon>Arundo</taxon>
    </lineage>
</organism>
<sequence>MYLNFRLVCAILLLEYCLLKVWLNFLTNFAEK</sequence>
<reference evidence="1" key="1">
    <citation type="submission" date="2014-09" db="EMBL/GenBank/DDBJ databases">
        <authorList>
            <person name="Magalhaes I.L.F."/>
            <person name="Oliveira U."/>
            <person name="Santos F.R."/>
            <person name="Vidigal T.H.D.A."/>
            <person name="Brescovit A.D."/>
            <person name="Santos A.J."/>
        </authorList>
    </citation>
    <scope>NUCLEOTIDE SEQUENCE</scope>
    <source>
        <tissue evidence="1">Shoot tissue taken approximately 20 cm above the soil surface</tissue>
    </source>
</reference>